<reference evidence="1 2" key="1">
    <citation type="submission" date="2019-08" db="EMBL/GenBank/DDBJ databases">
        <title>Draft genome analysis of Rheinheimera tangshanensis isolated from the roots of fresh rice plants (Oryza sativa).</title>
        <authorList>
            <person name="Yu Q."/>
            <person name="Qi Y."/>
            <person name="Zhang H."/>
            <person name="Pu J."/>
        </authorList>
    </citation>
    <scope>NUCLEOTIDE SEQUENCE [LARGE SCALE GENOMIC DNA]</scope>
    <source>
        <strain evidence="1 2">JA3-B52</strain>
    </source>
</reference>
<proteinExistence type="predicted"/>
<accession>A0A5C8LKZ4</accession>
<dbReference type="OrthoDB" id="9805123at2"/>
<dbReference type="PANTHER" id="PTHR47381:SF3">
    <property type="entry name" value="ALPHA_BETA-HYDROLASES SUPERFAMILY PROTEIN"/>
    <property type="match status" value="1"/>
</dbReference>
<dbReference type="Proteomes" id="UP000321814">
    <property type="component" value="Unassembled WGS sequence"/>
</dbReference>
<dbReference type="Pfam" id="PF12715">
    <property type="entry name" value="Abhydrolase_7"/>
    <property type="match status" value="1"/>
</dbReference>
<organism evidence="1 2">
    <name type="scientific">Rheinheimera tangshanensis</name>
    <dbReference type="NCBI Taxonomy" id="400153"/>
    <lineage>
        <taxon>Bacteria</taxon>
        <taxon>Pseudomonadati</taxon>
        <taxon>Pseudomonadota</taxon>
        <taxon>Gammaproteobacteria</taxon>
        <taxon>Chromatiales</taxon>
        <taxon>Chromatiaceae</taxon>
        <taxon>Rheinheimera</taxon>
    </lineage>
</organism>
<comment type="caution">
    <text evidence="1">The sequence shown here is derived from an EMBL/GenBank/DDBJ whole genome shotgun (WGS) entry which is preliminary data.</text>
</comment>
<keyword evidence="2" id="KW-1185">Reference proteome</keyword>
<sequence length="368" mass="40977">MAIMIRLCGILWLAFSCFFSEAAVILPVTPAVAYAGSWQEQSLPAQWQQQQRQFYLDALLAPATATLAPAALLRQEDRGSYKAELWQIPLSKISHSKALLLTPKHQPIKAAVLLLHDHGAYFVIGKEKMIRPFADSPVQKQAKDWVNKYYGGQFIGDELAAQGYLVLAADTSGFGERGPIQYEQQQQLAANLIATGHSLAGLSAYEDMQLAKFLAQRPQVPAGKIAAIGFSMGAYRAWQVAALSEHIQAAAAICWFNTYQQLLQPDANLTKGQSSFYMLHPGLARQLDIPDQVSLAAPKALYLINGGQDPLMPVQGVIQGQHQLKKVWRAFGAESALRTEIWTEARHEFNQQQQQQVWLWLEQWQAMH</sequence>
<dbReference type="AlphaFoldDB" id="A0A5C8LKZ4"/>
<dbReference type="GO" id="GO:0016787">
    <property type="term" value="F:hydrolase activity"/>
    <property type="evidence" value="ECO:0007669"/>
    <property type="project" value="UniProtKB-KW"/>
</dbReference>
<dbReference type="PROSITE" id="PS51257">
    <property type="entry name" value="PROKAR_LIPOPROTEIN"/>
    <property type="match status" value="1"/>
</dbReference>
<dbReference type="PANTHER" id="PTHR47381">
    <property type="entry name" value="ALPHA/BETA-HYDROLASES SUPERFAMILY PROTEIN"/>
    <property type="match status" value="1"/>
</dbReference>
<evidence type="ECO:0000313" key="1">
    <source>
        <dbReference type="EMBL" id="TXK78031.1"/>
    </source>
</evidence>
<keyword evidence="1" id="KW-0378">Hydrolase</keyword>
<dbReference type="SUPFAM" id="SSF53474">
    <property type="entry name" value="alpha/beta-Hydrolases"/>
    <property type="match status" value="1"/>
</dbReference>
<dbReference type="InterPro" id="IPR025890">
    <property type="entry name" value="Abhydrolase_bac"/>
</dbReference>
<dbReference type="EMBL" id="VRLR01000015">
    <property type="protein sequence ID" value="TXK78031.1"/>
    <property type="molecule type" value="Genomic_DNA"/>
</dbReference>
<name>A0A5C8LKZ4_9GAMM</name>
<protein>
    <submittedName>
        <fullName evidence="1">Hydrolase</fullName>
    </submittedName>
</protein>
<gene>
    <name evidence="1" type="ORF">FU839_17255</name>
</gene>
<dbReference type="Gene3D" id="3.40.50.1820">
    <property type="entry name" value="alpha/beta hydrolase"/>
    <property type="match status" value="1"/>
</dbReference>
<evidence type="ECO:0000313" key="2">
    <source>
        <dbReference type="Proteomes" id="UP000321814"/>
    </source>
</evidence>
<dbReference type="InterPro" id="IPR029058">
    <property type="entry name" value="AB_hydrolase_fold"/>
</dbReference>